<evidence type="ECO:0000313" key="14">
    <source>
        <dbReference type="Proteomes" id="UP000559256"/>
    </source>
</evidence>
<gene>
    <name evidence="13" type="ORF">D9758_009648</name>
</gene>
<evidence type="ECO:0000256" key="7">
    <source>
        <dbReference type="ARBA" id="ARBA00022679"/>
    </source>
</evidence>
<organism evidence="13 14">
    <name type="scientific">Tetrapyrgos nigripes</name>
    <dbReference type="NCBI Taxonomy" id="182062"/>
    <lineage>
        <taxon>Eukaryota</taxon>
        <taxon>Fungi</taxon>
        <taxon>Dikarya</taxon>
        <taxon>Basidiomycota</taxon>
        <taxon>Agaricomycotina</taxon>
        <taxon>Agaricomycetes</taxon>
        <taxon>Agaricomycetidae</taxon>
        <taxon>Agaricales</taxon>
        <taxon>Marasmiineae</taxon>
        <taxon>Marasmiaceae</taxon>
        <taxon>Tetrapyrgos</taxon>
    </lineage>
</organism>
<keyword evidence="7" id="KW-0808">Transferase</keyword>
<evidence type="ECO:0000256" key="11">
    <source>
        <dbReference type="ARBA" id="ARBA00047481"/>
    </source>
</evidence>
<dbReference type="PANTHER" id="PTHR42885:SF2">
    <property type="entry name" value="HISTIDINOL-PHOSPHATE AMINOTRANSFERASE"/>
    <property type="match status" value="1"/>
</dbReference>
<comment type="pathway">
    <text evidence="2">Amino-acid biosynthesis; L-histidine biosynthesis; L-histidine from 5-phospho-alpha-D-ribose 1-diphosphate: step 7/9.</text>
</comment>
<evidence type="ECO:0000256" key="5">
    <source>
        <dbReference type="ARBA" id="ARBA00022576"/>
    </source>
</evidence>
<evidence type="ECO:0000256" key="9">
    <source>
        <dbReference type="ARBA" id="ARBA00023102"/>
    </source>
</evidence>
<comment type="cofactor">
    <cofactor evidence="1">
        <name>pyridoxal 5'-phosphate</name>
        <dbReference type="ChEBI" id="CHEBI:597326"/>
    </cofactor>
</comment>
<comment type="catalytic activity">
    <reaction evidence="11">
        <text>L-histidinol phosphate + 2-oxoglutarate = 3-(imidazol-4-yl)-2-oxopropyl phosphate + L-glutamate</text>
        <dbReference type="Rhea" id="RHEA:23744"/>
        <dbReference type="ChEBI" id="CHEBI:16810"/>
        <dbReference type="ChEBI" id="CHEBI:29985"/>
        <dbReference type="ChEBI" id="CHEBI:57766"/>
        <dbReference type="ChEBI" id="CHEBI:57980"/>
        <dbReference type="EC" id="2.6.1.9"/>
    </reaction>
</comment>
<evidence type="ECO:0000256" key="4">
    <source>
        <dbReference type="ARBA" id="ARBA00012748"/>
    </source>
</evidence>
<dbReference type="GO" id="GO:0030170">
    <property type="term" value="F:pyridoxal phosphate binding"/>
    <property type="evidence" value="ECO:0007669"/>
    <property type="project" value="InterPro"/>
</dbReference>
<dbReference type="NCBIfam" id="TIGR01141">
    <property type="entry name" value="hisC"/>
    <property type="match status" value="1"/>
</dbReference>
<dbReference type="Proteomes" id="UP000559256">
    <property type="component" value="Unassembled WGS sequence"/>
</dbReference>
<dbReference type="GO" id="GO:0000105">
    <property type="term" value="P:L-histidine biosynthetic process"/>
    <property type="evidence" value="ECO:0007669"/>
    <property type="project" value="UniProtKB-KW"/>
</dbReference>
<name>A0A8H5FQL2_9AGAR</name>
<dbReference type="PROSITE" id="PS00599">
    <property type="entry name" value="AA_TRANSFER_CLASS_2"/>
    <property type="match status" value="1"/>
</dbReference>
<protein>
    <recommendedName>
        <fullName evidence="4">histidinol-phosphate transaminase</fullName>
        <ecNumber evidence="4">2.6.1.9</ecNumber>
    </recommendedName>
    <alternativeName>
        <fullName evidence="10">Imidazole acetol-phosphate transaminase</fullName>
    </alternativeName>
</protein>
<dbReference type="HAMAP" id="MF_01023">
    <property type="entry name" value="HisC_aminotrans_2"/>
    <property type="match status" value="1"/>
</dbReference>
<keyword evidence="9" id="KW-0368">Histidine biosynthesis</keyword>
<evidence type="ECO:0000256" key="3">
    <source>
        <dbReference type="ARBA" id="ARBA00008392"/>
    </source>
</evidence>
<dbReference type="InterPro" id="IPR015421">
    <property type="entry name" value="PyrdxlP-dep_Trfase_major"/>
</dbReference>
<accession>A0A8H5FQL2</accession>
<dbReference type="OrthoDB" id="2015537at2759"/>
<dbReference type="GO" id="GO:0004400">
    <property type="term" value="F:histidinol-phosphate transaminase activity"/>
    <property type="evidence" value="ECO:0007669"/>
    <property type="project" value="UniProtKB-EC"/>
</dbReference>
<feature type="domain" description="Aminotransferase class I/classII large" evidence="12">
    <location>
        <begin position="75"/>
        <end position="423"/>
    </location>
</feature>
<evidence type="ECO:0000256" key="1">
    <source>
        <dbReference type="ARBA" id="ARBA00001933"/>
    </source>
</evidence>
<dbReference type="InterPro" id="IPR001917">
    <property type="entry name" value="Aminotrans_II_pyridoxalP_BS"/>
</dbReference>
<dbReference type="AlphaFoldDB" id="A0A8H5FQL2"/>
<keyword evidence="6" id="KW-0028">Amino-acid biosynthesis</keyword>
<dbReference type="InterPro" id="IPR015422">
    <property type="entry name" value="PyrdxlP-dep_Trfase_small"/>
</dbReference>
<keyword evidence="8" id="KW-0663">Pyridoxal phosphate</keyword>
<evidence type="ECO:0000256" key="2">
    <source>
        <dbReference type="ARBA" id="ARBA00005011"/>
    </source>
</evidence>
<keyword evidence="14" id="KW-1185">Reference proteome</keyword>
<comment type="similarity">
    <text evidence="3">Belongs to the class-II pyridoxal-phosphate-dependent aminotransferase family.</text>
</comment>
<dbReference type="Gene3D" id="3.40.640.10">
    <property type="entry name" value="Type I PLP-dependent aspartate aminotransferase-like (Major domain)"/>
    <property type="match status" value="1"/>
</dbReference>
<dbReference type="InterPro" id="IPR005861">
    <property type="entry name" value="HisP_aminotrans"/>
</dbReference>
<dbReference type="EC" id="2.6.1.9" evidence="4"/>
<keyword evidence="5" id="KW-0032">Aminotransferase</keyword>
<proteinExistence type="inferred from homology"/>
<dbReference type="Gene3D" id="3.90.1150.10">
    <property type="entry name" value="Aspartate Aminotransferase, domain 1"/>
    <property type="match status" value="1"/>
</dbReference>
<dbReference type="EMBL" id="JAACJM010000114">
    <property type="protein sequence ID" value="KAF5345162.1"/>
    <property type="molecule type" value="Genomic_DNA"/>
</dbReference>
<dbReference type="Pfam" id="PF00155">
    <property type="entry name" value="Aminotran_1_2"/>
    <property type="match status" value="1"/>
</dbReference>
<sequence length="430" mass="46238">MPIHGLSSSLTSSSPPHFDIEKVVRPNILALHPYRCARDDYKEGILLDANENALGPSITTSKSEESASTPSNDDKAINDLNALNLHRYPDPTHDPVKERIASIRGLSGVDHIFLGVGSDEVIDLLMRVCVTPAKEKILITPPTYGMYTVCAQVNDLGVVKVPLQLSDEKGEGGTEGRFSLQVDEIKKAIDTDPSIKLIFICSPGNPTGTYIPLSSVKALLDYEPFKGIVIVDEAYIDFVLLSTSESESDKPSTVSLVKDYANLCVVQTFSKSFGLAAIRVGVAIAQPPLIQVLTNTKAPYNISTPTAHLAFSALSPSSLTSMRKNIQTLVSNRSSLLQALARLAPLGVGSAIGGNDANFVVIPILSKGDGRKPDNTRSQKVYKALAEENKVVVRYRGGEPGCEGCLRITVGTEEENRVVVESLEAVLKVL</sequence>
<evidence type="ECO:0000259" key="12">
    <source>
        <dbReference type="Pfam" id="PF00155"/>
    </source>
</evidence>
<evidence type="ECO:0000256" key="6">
    <source>
        <dbReference type="ARBA" id="ARBA00022605"/>
    </source>
</evidence>
<dbReference type="PANTHER" id="PTHR42885">
    <property type="entry name" value="HISTIDINOL-PHOSPHATE AMINOTRANSFERASE-RELATED"/>
    <property type="match status" value="1"/>
</dbReference>
<evidence type="ECO:0000256" key="10">
    <source>
        <dbReference type="ARBA" id="ARBA00030262"/>
    </source>
</evidence>
<dbReference type="InterPro" id="IPR004839">
    <property type="entry name" value="Aminotransferase_I/II_large"/>
</dbReference>
<comment type="caution">
    <text evidence="13">The sequence shown here is derived from an EMBL/GenBank/DDBJ whole genome shotgun (WGS) entry which is preliminary data.</text>
</comment>
<evidence type="ECO:0000313" key="13">
    <source>
        <dbReference type="EMBL" id="KAF5345162.1"/>
    </source>
</evidence>
<dbReference type="SUPFAM" id="SSF53383">
    <property type="entry name" value="PLP-dependent transferases"/>
    <property type="match status" value="1"/>
</dbReference>
<dbReference type="InterPro" id="IPR015424">
    <property type="entry name" value="PyrdxlP-dep_Trfase"/>
</dbReference>
<evidence type="ECO:0000256" key="8">
    <source>
        <dbReference type="ARBA" id="ARBA00022898"/>
    </source>
</evidence>
<reference evidence="13 14" key="1">
    <citation type="journal article" date="2020" name="ISME J.">
        <title>Uncovering the hidden diversity of litter-decomposition mechanisms in mushroom-forming fungi.</title>
        <authorList>
            <person name="Floudas D."/>
            <person name="Bentzer J."/>
            <person name="Ahren D."/>
            <person name="Johansson T."/>
            <person name="Persson P."/>
            <person name="Tunlid A."/>
        </authorList>
    </citation>
    <scope>NUCLEOTIDE SEQUENCE [LARGE SCALE GENOMIC DNA]</scope>
    <source>
        <strain evidence="13 14">CBS 291.85</strain>
    </source>
</reference>
<dbReference type="CDD" id="cd00609">
    <property type="entry name" value="AAT_like"/>
    <property type="match status" value="1"/>
</dbReference>